<dbReference type="Pfam" id="PF00782">
    <property type="entry name" value="DSPc"/>
    <property type="match status" value="1"/>
</dbReference>
<dbReference type="InterPro" id="IPR000340">
    <property type="entry name" value="Dual-sp_phosphatase_cat-dom"/>
</dbReference>
<organism evidence="6 7">
    <name type="scientific">Petrolisthes cinctipes</name>
    <name type="common">Flat porcelain crab</name>
    <dbReference type="NCBI Taxonomy" id="88211"/>
    <lineage>
        <taxon>Eukaryota</taxon>
        <taxon>Metazoa</taxon>
        <taxon>Ecdysozoa</taxon>
        <taxon>Arthropoda</taxon>
        <taxon>Crustacea</taxon>
        <taxon>Multicrustacea</taxon>
        <taxon>Malacostraca</taxon>
        <taxon>Eumalacostraca</taxon>
        <taxon>Eucarida</taxon>
        <taxon>Decapoda</taxon>
        <taxon>Pleocyemata</taxon>
        <taxon>Anomura</taxon>
        <taxon>Galatheoidea</taxon>
        <taxon>Porcellanidae</taxon>
        <taxon>Petrolisthes</taxon>
    </lineage>
</organism>
<keyword evidence="2" id="KW-0378">Hydrolase</keyword>
<dbReference type="InterPro" id="IPR020422">
    <property type="entry name" value="TYR_PHOSPHATASE_DUAL_dom"/>
</dbReference>
<comment type="similarity">
    <text evidence="1">Belongs to the protein-tyrosine phosphatase family. Non-receptor class dual specificity subfamily.</text>
</comment>
<dbReference type="GO" id="GO:0004721">
    <property type="term" value="F:phosphoprotein phosphatase activity"/>
    <property type="evidence" value="ECO:0007669"/>
    <property type="project" value="UniProtKB-KW"/>
</dbReference>
<evidence type="ECO:0000313" key="6">
    <source>
        <dbReference type="EMBL" id="KAK3852693.1"/>
    </source>
</evidence>
<evidence type="ECO:0000256" key="1">
    <source>
        <dbReference type="ARBA" id="ARBA00008601"/>
    </source>
</evidence>
<dbReference type="GO" id="GO:0005737">
    <property type="term" value="C:cytoplasm"/>
    <property type="evidence" value="ECO:0007669"/>
    <property type="project" value="TreeGrafter"/>
</dbReference>
<dbReference type="InterPro" id="IPR000387">
    <property type="entry name" value="Tyr_Pase_dom"/>
</dbReference>
<dbReference type="Proteomes" id="UP001286313">
    <property type="component" value="Unassembled WGS sequence"/>
</dbReference>
<dbReference type="SUPFAM" id="SSF52799">
    <property type="entry name" value="(Phosphotyrosine protein) phosphatases II"/>
    <property type="match status" value="1"/>
</dbReference>
<dbReference type="SMART" id="SM00195">
    <property type="entry name" value="DSPc"/>
    <property type="match status" value="1"/>
</dbReference>
<dbReference type="AlphaFoldDB" id="A0AAE1BLM8"/>
<name>A0AAE1BLM8_PETCI</name>
<evidence type="ECO:0000313" key="7">
    <source>
        <dbReference type="Proteomes" id="UP001286313"/>
    </source>
</evidence>
<proteinExistence type="inferred from homology"/>
<reference evidence="6" key="1">
    <citation type="submission" date="2023-10" db="EMBL/GenBank/DDBJ databases">
        <title>Genome assemblies of two species of porcelain crab, Petrolisthes cinctipes and Petrolisthes manimaculis (Anomura: Porcellanidae).</title>
        <authorList>
            <person name="Angst P."/>
        </authorList>
    </citation>
    <scope>NUCLEOTIDE SEQUENCE</scope>
    <source>
        <strain evidence="6">PB745_01</strain>
        <tissue evidence="6">Gill</tissue>
    </source>
</reference>
<feature type="domain" description="Tyrosine-protein phosphatase" evidence="4">
    <location>
        <begin position="220"/>
        <end position="360"/>
    </location>
</feature>
<dbReference type="InterPro" id="IPR052103">
    <property type="entry name" value="Dual_spec_Phospatases"/>
</dbReference>
<evidence type="ECO:0000259" key="5">
    <source>
        <dbReference type="PROSITE" id="PS50056"/>
    </source>
</evidence>
<dbReference type="PROSITE" id="PS50054">
    <property type="entry name" value="TYR_PHOSPHATASE_DUAL"/>
    <property type="match status" value="1"/>
</dbReference>
<dbReference type="PROSITE" id="PS50056">
    <property type="entry name" value="TYR_PHOSPHATASE_2"/>
    <property type="match status" value="1"/>
</dbReference>
<protein>
    <submittedName>
        <fullName evidence="6">Uncharacterized protein</fullName>
    </submittedName>
</protein>
<dbReference type="Gene3D" id="3.90.190.10">
    <property type="entry name" value="Protein tyrosine phosphatase superfamily"/>
    <property type="match status" value="1"/>
</dbReference>
<comment type="caution">
    <text evidence="6">The sequence shown here is derived from an EMBL/GenBank/DDBJ whole genome shotgun (WGS) entry which is preliminary data.</text>
</comment>
<dbReference type="InterPro" id="IPR055577">
    <property type="entry name" value="DUF7153"/>
</dbReference>
<dbReference type="InterPro" id="IPR029021">
    <property type="entry name" value="Prot-tyrosine_phosphatase-like"/>
</dbReference>
<accession>A0AAE1BLM8</accession>
<feature type="domain" description="Tyrosine specific protein phosphatases" evidence="5">
    <location>
        <begin position="278"/>
        <end position="339"/>
    </location>
</feature>
<gene>
    <name evidence="6" type="ORF">Pcinc_040730</name>
</gene>
<keyword evidence="3" id="KW-0904">Protein phosphatase</keyword>
<sequence length="399" mass="44175">MEKGGKRVVVTWVKRSGGVKAKQVKRALKDLAKETNSVVPQGGTLYSICEHYDTYQTGGLYPLLHLSASSGVVGKMNNSQSFLDPLVLGPLNIVEQGLFEEVATVRPSQPSAASNNTNNNNNTVLVVSAFKSIEATPSPKLLKEWKNWTGARALLQDMMLAELQCVCIKFLFKVAPQEENEGGFYYMLLTEVAIHQPSHEGILVDLVQRFRVERWYGGLGLSEVWPGLWVGQAKTITAQTLTKNRISCLVWATPEVTPPLLPEDINVVKLDIKDHPKEDISSHFPVVADLFKKNQDGVAVVCKAGVSRSASLACVALMTHPDLHLTLRAAFLTIQQVRPIVRPNHGFFAQLIKFEVELQGKASVEMKESPYEGSDGELIPDIYLEQLRHQVGRLHFISI</sequence>
<dbReference type="Pfam" id="PF23672">
    <property type="entry name" value="DUF7153"/>
    <property type="match status" value="1"/>
</dbReference>
<dbReference type="PANTHER" id="PTHR45961">
    <property type="entry name" value="IP21249P"/>
    <property type="match status" value="1"/>
</dbReference>
<dbReference type="EMBL" id="JAWQEG010007293">
    <property type="protein sequence ID" value="KAK3852693.1"/>
    <property type="molecule type" value="Genomic_DNA"/>
</dbReference>
<keyword evidence="7" id="KW-1185">Reference proteome</keyword>
<evidence type="ECO:0000259" key="4">
    <source>
        <dbReference type="PROSITE" id="PS50054"/>
    </source>
</evidence>
<evidence type="ECO:0000256" key="2">
    <source>
        <dbReference type="ARBA" id="ARBA00022801"/>
    </source>
</evidence>
<evidence type="ECO:0000256" key="3">
    <source>
        <dbReference type="ARBA" id="ARBA00022912"/>
    </source>
</evidence>
<dbReference type="PANTHER" id="PTHR45961:SF6">
    <property type="entry name" value="IP21249P"/>
    <property type="match status" value="1"/>
</dbReference>